<feature type="compositionally biased region" description="Basic residues" evidence="1">
    <location>
        <begin position="520"/>
        <end position="549"/>
    </location>
</feature>
<feature type="compositionally biased region" description="Basic and acidic residues" evidence="1">
    <location>
        <begin position="300"/>
        <end position="315"/>
    </location>
</feature>
<feature type="compositionally biased region" description="Basic residues" evidence="1">
    <location>
        <begin position="399"/>
        <end position="421"/>
    </location>
</feature>
<protein>
    <submittedName>
        <fullName evidence="2">GH16</fullName>
    </submittedName>
</protein>
<feature type="compositionally biased region" description="Basic and acidic residues" evidence="1">
    <location>
        <begin position="422"/>
        <end position="433"/>
    </location>
</feature>
<feature type="compositionally biased region" description="Basic residues" evidence="1">
    <location>
        <begin position="319"/>
        <end position="335"/>
    </location>
</feature>
<feature type="non-terminal residue" evidence="2">
    <location>
        <position position="1"/>
    </location>
</feature>
<reference evidence="2" key="1">
    <citation type="submission" date="2020-02" db="EMBL/GenBank/DDBJ databases">
        <authorList>
            <person name="Meier V. D."/>
        </authorList>
    </citation>
    <scope>NUCLEOTIDE SEQUENCE</scope>
    <source>
        <strain evidence="2">AVDCRST_MAG08</strain>
    </source>
</reference>
<evidence type="ECO:0000256" key="1">
    <source>
        <dbReference type="SAM" id="MobiDB-lite"/>
    </source>
</evidence>
<dbReference type="AlphaFoldDB" id="A0A6J4JU67"/>
<feature type="compositionally biased region" description="Basic residues" evidence="1">
    <location>
        <begin position="45"/>
        <end position="55"/>
    </location>
</feature>
<feature type="compositionally biased region" description="Basic residues" evidence="1">
    <location>
        <begin position="125"/>
        <end position="138"/>
    </location>
</feature>
<feature type="compositionally biased region" description="Basic residues" evidence="1">
    <location>
        <begin position="286"/>
        <end position="299"/>
    </location>
</feature>
<proteinExistence type="predicted"/>
<sequence length="604" mass="69556">VWLHLLQRLRRRARRRLLRRVQGRELGLRLQRRHLLERRVHLERRRRRGARRHHADHADPARRRVVDDRRLQQLQGRQDHHLRQDRVRRESRGIPGHDGRVPDLAEERHLAGRRRDRHPGDARQGRHAHHALRGRQRRAPVQLRPQPELRRDAVEPLRAAVAAGLHGAEGQRRRRGRVDRRRAHPRRGARHRRHGHGGLGRRRLDGRRAGRLHARRDHDPHGQRGHVAVGRHGVRRGRVEGRRLRGPDAGRGHDAQDAGRRQRPRHARAGGLAGRPPGRGAVPGAGRRRAGRRHLHRRRAEVLRPVRHPDAEGRLGGRGARRRGPLPQRRLRRLRDGRPQPAPGRRHLQRPGGGGRRGVALRRGHQGVLLHRGRPGLQDAHGRQRRRRAGAEDLAGRLPGRRPVHRHRGRRAGGRDLHRRRAEVLRPVRHPDAQGRLGGRGARRRGPLPQRRLRRLRDGRPQPAPGRRHLQRPGGGGRRGVAVGRGRRGVRLHGSRSRAGAGGEGGHGRRRPVRGGGRGWRVHRRRRARPVRAGGRRRPRHGDRLRQQHRQAGVRGLRPRGRGRRPSHRGRRGRPAGLLRRRRGRHRVPPGRHRTRREGSGVRL</sequence>
<feature type="compositionally biased region" description="Basic and acidic residues" evidence="1">
    <location>
        <begin position="56"/>
        <end position="110"/>
    </location>
</feature>
<gene>
    <name evidence="2" type="ORF">AVDCRST_MAG08-4364</name>
</gene>
<dbReference type="EMBL" id="CADCTG010000351">
    <property type="protein sequence ID" value="CAA9287691.1"/>
    <property type="molecule type" value="Genomic_DNA"/>
</dbReference>
<evidence type="ECO:0000313" key="2">
    <source>
        <dbReference type="EMBL" id="CAA9287691.1"/>
    </source>
</evidence>
<feature type="region of interest" description="Disordered" evidence="1">
    <location>
        <begin position="45"/>
        <end position="604"/>
    </location>
</feature>
<feature type="compositionally biased region" description="Basic residues" evidence="1">
    <location>
        <begin position="485"/>
        <end position="496"/>
    </location>
</feature>
<feature type="compositionally biased region" description="Basic residues" evidence="1">
    <location>
        <begin position="172"/>
        <end position="201"/>
    </location>
</feature>
<accession>A0A6J4JU67</accession>
<feature type="compositionally biased region" description="Basic residues" evidence="1">
    <location>
        <begin position="557"/>
        <end position="596"/>
    </location>
</feature>
<feature type="compositionally biased region" description="Low complexity" evidence="1">
    <location>
        <begin position="274"/>
        <end position="285"/>
    </location>
</feature>
<name>A0A6J4JU67_9PROT</name>
<feature type="non-terminal residue" evidence="2">
    <location>
        <position position="604"/>
    </location>
</feature>
<feature type="compositionally biased region" description="Basic residues" evidence="1">
    <location>
        <begin position="441"/>
        <end position="457"/>
    </location>
</feature>
<organism evidence="2">
    <name type="scientific">uncultured Acetobacteraceae bacterium</name>
    <dbReference type="NCBI Taxonomy" id="169975"/>
    <lineage>
        <taxon>Bacteria</taxon>
        <taxon>Pseudomonadati</taxon>
        <taxon>Pseudomonadota</taxon>
        <taxon>Alphaproteobacteria</taxon>
        <taxon>Acetobacterales</taxon>
        <taxon>Acetobacteraceae</taxon>
        <taxon>environmental samples</taxon>
    </lineage>
</organism>
<feature type="compositionally biased region" description="Basic and acidic residues" evidence="1">
    <location>
        <begin position="237"/>
        <end position="260"/>
    </location>
</feature>